<keyword evidence="3 11" id="KW-0479">Metal-binding</keyword>
<dbReference type="PANTHER" id="PTHR12358">
    <property type="entry name" value="SPHINGOSINE KINASE"/>
    <property type="match status" value="1"/>
</dbReference>
<dbReference type="GO" id="GO:0001727">
    <property type="term" value="F:lipid kinase activity"/>
    <property type="evidence" value="ECO:0007669"/>
    <property type="project" value="UniProtKB-UniRule"/>
</dbReference>
<evidence type="ECO:0000256" key="9">
    <source>
        <dbReference type="ARBA" id="ARBA00023209"/>
    </source>
</evidence>
<dbReference type="Pfam" id="PF00781">
    <property type="entry name" value="DAGK_cat"/>
    <property type="match status" value="1"/>
</dbReference>
<dbReference type="SUPFAM" id="SSF111331">
    <property type="entry name" value="NAD kinase/diacylglycerol kinase-like"/>
    <property type="match status" value="1"/>
</dbReference>
<name>A0A1I1GBY4_9GAMM</name>
<keyword evidence="1 11" id="KW-0444">Lipid biosynthesis</keyword>
<dbReference type="InterPro" id="IPR005218">
    <property type="entry name" value="Diacylglycerol/lipid_kinase"/>
</dbReference>
<keyword evidence="11" id="KW-0963">Cytoplasm</keyword>
<keyword evidence="8 11" id="KW-0443">Lipid metabolism</keyword>
<evidence type="ECO:0000256" key="4">
    <source>
        <dbReference type="ARBA" id="ARBA00022741"/>
    </source>
</evidence>
<dbReference type="GO" id="GO:0005886">
    <property type="term" value="C:plasma membrane"/>
    <property type="evidence" value="ECO:0007669"/>
    <property type="project" value="TreeGrafter"/>
</dbReference>
<dbReference type="Gene3D" id="3.40.50.10330">
    <property type="entry name" value="Probable inorganic polyphosphate/atp-NAD kinase, domain 1"/>
    <property type="match status" value="1"/>
</dbReference>
<keyword evidence="14" id="KW-1185">Reference proteome</keyword>
<feature type="binding site" evidence="11">
    <location>
        <position position="213"/>
    </location>
    <ligand>
        <name>Mg(2+)</name>
        <dbReference type="ChEBI" id="CHEBI:18420"/>
    </ligand>
</feature>
<dbReference type="AlphaFoldDB" id="A0A1I1GBY4"/>
<accession>A0A1I1GBY4</accession>
<dbReference type="InterPro" id="IPR045540">
    <property type="entry name" value="YegS/DAGK_C"/>
</dbReference>
<feature type="binding site" evidence="11">
    <location>
        <position position="36"/>
    </location>
    <ligand>
        <name>ATP</name>
        <dbReference type="ChEBI" id="CHEBI:30616"/>
    </ligand>
</feature>
<proteinExistence type="inferred from homology"/>
<dbReference type="GO" id="GO:0000287">
    <property type="term" value="F:magnesium ion binding"/>
    <property type="evidence" value="ECO:0007669"/>
    <property type="project" value="UniProtKB-UniRule"/>
</dbReference>
<evidence type="ECO:0000256" key="11">
    <source>
        <dbReference type="HAMAP-Rule" id="MF_01377"/>
    </source>
</evidence>
<dbReference type="GO" id="GO:0008654">
    <property type="term" value="P:phospholipid biosynthetic process"/>
    <property type="evidence" value="ECO:0007669"/>
    <property type="project" value="UniProtKB-UniRule"/>
</dbReference>
<keyword evidence="10 11" id="KW-1208">Phospholipid metabolism</keyword>
<dbReference type="InterPro" id="IPR022433">
    <property type="entry name" value="Lip_kinase_YegS"/>
</dbReference>
<evidence type="ECO:0000256" key="5">
    <source>
        <dbReference type="ARBA" id="ARBA00022777"/>
    </source>
</evidence>
<dbReference type="GO" id="GO:0005737">
    <property type="term" value="C:cytoplasm"/>
    <property type="evidence" value="ECO:0007669"/>
    <property type="project" value="UniProtKB-SubCell"/>
</dbReference>
<evidence type="ECO:0000256" key="8">
    <source>
        <dbReference type="ARBA" id="ARBA00023098"/>
    </source>
</evidence>
<evidence type="ECO:0000313" key="13">
    <source>
        <dbReference type="EMBL" id="SFC09035.1"/>
    </source>
</evidence>
<feature type="active site" description="Proton acceptor" evidence="11">
    <location>
        <position position="269"/>
    </location>
</feature>
<comment type="subcellular location">
    <subcellularLocation>
        <location evidence="11">Cytoplasm</location>
    </subcellularLocation>
</comment>
<evidence type="ECO:0000313" key="14">
    <source>
        <dbReference type="Proteomes" id="UP000199046"/>
    </source>
</evidence>
<feature type="binding site" evidence="11">
    <location>
        <position position="91"/>
    </location>
    <ligand>
        <name>ATP</name>
        <dbReference type="ChEBI" id="CHEBI:30616"/>
    </ligand>
</feature>
<feature type="binding site" evidence="11">
    <location>
        <position position="215"/>
    </location>
    <ligand>
        <name>Mg(2+)</name>
        <dbReference type="ChEBI" id="CHEBI:18420"/>
    </ligand>
</feature>
<protein>
    <recommendedName>
        <fullName evidence="11">Probable lipid kinase YegS-like</fullName>
        <ecNumber evidence="11">2.7.1.-</ecNumber>
    </recommendedName>
</protein>
<dbReference type="PROSITE" id="PS50146">
    <property type="entry name" value="DAGK"/>
    <property type="match status" value="1"/>
</dbReference>
<evidence type="ECO:0000256" key="2">
    <source>
        <dbReference type="ARBA" id="ARBA00022679"/>
    </source>
</evidence>
<evidence type="ECO:0000256" key="7">
    <source>
        <dbReference type="ARBA" id="ARBA00022842"/>
    </source>
</evidence>
<dbReference type="Pfam" id="PF19279">
    <property type="entry name" value="YegS_C"/>
    <property type="match status" value="1"/>
</dbReference>
<comment type="similarity">
    <text evidence="11">Belongs to the diacylglycerol/lipid kinase family. YegS lipid kinase subfamily.</text>
</comment>
<dbReference type="NCBIfam" id="TIGR00147">
    <property type="entry name" value="YegS/Rv2252/BmrU family lipid kinase"/>
    <property type="match status" value="1"/>
</dbReference>
<evidence type="ECO:0000256" key="3">
    <source>
        <dbReference type="ARBA" id="ARBA00022723"/>
    </source>
</evidence>
<dbReference type="GO" id="GO:0005524">
    <property type="term" value="F:ATP binding"/>
    <property type="evidence" value="ECO:0007669"/>
    <property type="project" value="UniProtKB-UniRule"/>
</dbReference>
<organism evidence="13 14">
    <name type="scientific">Kushneria avicenniae</name>
    <dbReference type="NCBI Taxonomy" id="402385"/>
    <lineage>
        <taxon>Bacteria</taxon>
        <taxon>Pseudomonadati</taxon>
        <taxon>Pseudomonadota</taxon>
        <taxon>Gammaproteobacteria</taxon>
        <taxon>Oceanospirillales</taxon>
        <taxon>Halomonadaceae</taxon>
        <taxon>Kushneria</taxon>
    </lineage>
</organism>
<dbReference type="InterPro" id="IPR017438">
    <property type="entry name" value="ATP-NAD_kinase_N"/>
</dbReference>
<dbReference type="SMART" id="SM00046">
    <property type="entry name" value="DAGKc"/>
    <property type="match status" value="1"/>
</dbReference>
<evidence type="ECO:0000256" key="10">
    <source>
        <dbReference type="ARBA" id="ARBA00023264"/>
    </source>
</evidence>
<keyword evidence="2 11" id="KW-0808">Transferase</keyword>
<comment type="function">
    <text evidence="11">Probably phosphorylates lipids; the in vivo substrate is unknown.</text>
</comment>
<keyword evidence="4 11" id="KW-0547">Nucleotide-binding</keyword>
<keyword evidence="7 11" id="KW-0460">Magnesium</keyword>
<keyword evidence="9 11" id="KW-0594">Phospholipid biosynthesis</keyword>
<dbReference type="Proteomes" id="UP000199046">
    <property type="component" value="Unassembled WGS sequence"/>
</dbReference>
<reference evidence="14" key="1">
    <citation type="submission" date="2016-10" db="EMBL/GenBank/DDBJ databases">
        <authorList>
            <person name="Varghese N."/>
            <person name="Submissions S."/>
        </authorList>
    </citation>
    <scope>NUCLEOTIDE SEQUENCE [LARGE SCALE GENOMIC DNA]</scope>
    <source>
        <strain evidence="14">DSM 23439</strain>
    </source>
</reference>
<dbReference type="STRING" id="402385.SAMN05421848_0500"/>
<dbReference type="PANTHER" id="PTHR12358:SF106">
    <property type="entry name" value="LIPID KINASE YEGS"/>
    <property type="match status" value="1"/>
</dbReference>
<feature type="binding site" evidence="11">
    <location>
        <begin position="62"/>
        <end position="68"/>
    </location>
    <ligand>
        <name>ATP</name>
        <dbReference type="ChEBI" id="CHEBI:30616"/>
    </ligand>
</feature>
<dbReference type="InterPro" id="IPR001206">
    <property type="entry name" value="Diacylglycerol_kinase_cat_dom"/>
</dbReference>
<evidence type="ECO:0000256" key="6">
    <source>
        <dbReference type="ARBA" id="ARBA00022840"/>
    </source>
</evidence>
<dbReference type="EMBL" id="FOLY01000001">
    <property type="protein sequence ID" value="SFC09035.1"/>
    <property type="molecule type" value="Genomic_DNA"/>
</dbReference>
<comment type="cofactor">
    <cofactor evidence="11">
        <name>Mg(2+)</name>
        <dbReference type="ChEBI" id="CHEBI:18420"/>
    </cofactor>
    <cofactor evidence="11">
        <name>Ca(2+)</name>
        <dbReference type="ChEBI" id="CHEBI:29108"/>
    </cofactor>
    <text evidence="11">Binds 1 Mg(2+) ion per subunit. Ca(2+) may be able to substitute.</text>
</comment>
<keyword evidence="5 11" id="KW-0418">Kinase</keyword>
<dbReference type="InterPro" id="IPR016064">
    <property type="entry name" value="NAD/diacylglycerol_kinase_sf"/>
</dbReference>
<dbReference type="NCBIfam" id="NF009602">
    <property type="entry name" value="PRK13054.1"/>
    <property type="match status" value="1"/>
</dbReference>
<dbReference type="Gene3D" id="2.60.200.40">
    <property type="match status" value="1"/>
</dbReference>
<gene>
    <name evidence="13" type="ORF">SAMN05421848_0500</name>
</gene>
<dbReference type="RefSeq" id="WP_175489564.1">
    <property type="nucleotide sequence ID" value="NZ_FOLY01000001.1"/>
</dbReference>
<evidence type="ECO:0000256" key="1">
    <source>
        <dbReference type="ARBA" id="ARBA00022516"/>
    </source>
</evidence>
<keyword evidence="6 11" id="KW-0067">ATP-binding</keyword>
<sequence length="309" mass="33406">MNFWLIVNGKGVGNPELREAVDRIRNEGVNLSVRVTWESGDIARFLEDAVDQGLDRIIVAGGDGTLHEATNALMAIESSSRPALGIIPMGTANDFASATGIPEPPLDALSLAVHGTPRAIDVACINEVYFLNMASGGFGARVTSDTPPALKKLLGGGAYSLVGVVQAWRFEPFRCHLQTRDGNYERDLIVLAIGNGRQAGGGQELTPRALLNDGLLDVLTVESFSLTRVGNAIHELRELPTDGKLVRYHQLTSMDFQSETPLPINLDGEFHEFTQARIEVCPGALSIILPDECPLLYEGKPRSRHGRNS</sequence>
<evidence type="ECO:0000259" key="12">
    <source>
        <dbReference type="PROSITE" id="PS50146"/>
    </source>
</evidence>
<dbReference type="EC" id="2.7.1.-" evidence="11"/>
<dbReference type="HAMAP" id="MF_01377">
    <property type="entry name" value="YegS"/>
    <property type="match status" value="1"/>
</dbReference>
<feature type="domain" description="DAGKc" evidence="12">
    <location>
        <begin position="1"/>
        <end position="129"/>
    </location>
</feature>
<dbReference type="InterPro" id="IPR050187">
    <property type="entry name" value="Lipid_Phosphate_FormReg"/>
</dbReference>
<feature type="binding site" evidence="11">
    <location>
        <position position="210"/>
    </location>
    <ligand>
        <name>Mg(2+)</name>
        <dbReference type="ChEBI" id="CHEBI:18420"/>
    </ligand>
</feature>